<dbReference type="InterPro" id="IPR029787">
    <property type="entry name" value="Nucleotide_cyclase"/>
</dbReference>
<dbReference type="CDD" id="cd01949">
    <property type="entry name" value="GGDEF"/>
    <property type="match status" value="1"/>
</dbReference>
<dbReference type="GO" id="GO:1902201">
    <property type="term" value="P:negative regulation of bacterial-type flagellum-dependent cell motility"/>
    <property type="evidence" value="ECO:0007669"/>
    <property type="project" value="TreeGrafter"/>
</dbReference>
<dbReference type="SUPFAM" id="SSF55073">
    <property type="entry name" value="Nucleotide cyclase"/>
    <property type="match status" value="1"/>
</dbReference>
<proteinExistence type="predicted"/>
<dbReference type="AlphaFoldDB" id="A0A6V8LQP1"/>
<feature type="domain" description="GGDEF" evidence="4">
    <location>
        <begin position="263"/>
        <end position="393"/>
    </location>
</feature>
<dbReference type="GO" id="GO:0043709">
    <property type="term" value="P:cell adhesion involved in single-species biofilm formation"/>
    <property type="evidence" value="ECO:0007669"/>
    <property type="project" value="TreeGrafter"/>
</dbReference>
<name>A0A6V8LQP1_9BACT</name>
<keyword evidence="3" id="KW-1133">Transmembrane helix</keyword>
<feature type="transmembrane region" description="Helical" evidence="3">
    <location>
        <begin position="191"/>
        <end position="211"/>
    </location>
</feature>
<dbReference type="GO" id="GO:0052621">
    <property type="term" value="F:diguanylate cyclase activity"/>
    <property type="evidence" value="ECO:0007669"/>
    <property type="project" value="UniProtKB-EC"/>
</dbReference>
<dbReference type="EC" id="2.7.7.65" evidence="1"/>
<dbReference type="RefSeq" id="WP_173085265.1">
    <property type="nucleotide sequence ID" value="NZ_BLTE01000012.1"/>
</dbReference>
<organism evidence="5 6">
    <name type="scientific">Fundidesulfovibrio magnetotacticus</name>
    <dbReference type="NCBI Taxonomy" id="2730080"/>
    <lineage>
        <taxon>Bacteria</taxon>
        <taxon>Pseudomonadati</taxon>
        <taxon>Thermodesulfobacteriota</taxon>
        <taxon>Desulfovibrionia</taxon>
        <taxon>Desulfovibrionales</taxon>
        <taxon>Desulfovibrionaceae</taxon>
        <taxon>Fundidesulfovibrio</taxon>
    </lineage>
</organism>
<comment type="caution">
    <text evidence="5">The sequence shown here is derived from an EMBL/GenBank/DDBJ whole genome shotgun (WGS) entry which is preliminary data.</text>
</comment>
<keyword evidence="3" id="KW-0472">Membrane</keyword>
<keyword evidence="5" id="KW-0548">Nucleotidyltransferase</keyword>
<dbReference type="Proteomes" id="UP000494245">
    <property type="component" value="Unassembled WGS sequence"/>
</dbReference>
<keyword evidence="3" id="KW-0812">Transmembrane</keyword>
<evidence type="ECO:0000259" key="4">
    <source>
        <dbReference type="PROSITE" id="PS50887"/>
    </source>
</evidence>
<keyword evidence="5" id="KW-0808">Transferase</keyword>
<feature type="transmembrane region" description="Helical" evidence="3">
    <location>
        <begin position="37"/>
        <end position="60"/>
    </location>
</feature>
<keyword evidence="6" id="KW-1185">Reference proteome</keyword>
<dbReference type="PANTHER" id="PTHR45138">
    <property type="entry name" value="REGULATORY COMPONENTS OF SENSORY TRANSDUCTION SYSTEM"/>
    <property type="match status" value="1"/>
</dbReference>
<reference evidence="5 6" key="2">
    <citation type="submission" date="2020-05" db="EMBL/GenBank/DDBJ databases">
        <title>Draft genome sequence of Desulfovibrio sp. strainFSS-1.</title>
        <authorList>
            <person name="Shimoshige H."/>
            <person name="Kobayashi H."/>
            <person name="Maekawa T."/>
        </authorList>
    </citation>
    <scope>NUCLEOTIDE SEQUENCE [LARGE SCALE GENOMIC DNA]</scope>
    <source>
        <strain evidence="5 6">SIID29052-01</strain>
    </source>
</reference>
<evidence type="ECO:0000313" key="6">
    <source>
        <dbReference type="Proteomes" id="UP000494245"/>
    </source>
</evidence>
<evidence type="ECO:0000313" key="5">
    <source>
        <dbReference type="EMBL" id="GFK94822.1"/>
    </source>
</evidence>
<dbReference type="InterPro" id="IPR043128">
    <property type="entry name" value="Rev_trsase/Diguanyl_cyclase"/>
</dbReference>
<evidence type="ECO:0000256" key="1">
    <source>
        <dbReference type="ARBA" id="ARBA00012528"/>
    </source>
</evidence>
<dbReference type="NCBIfam" id="TIGR00254">
    <property type="entry name" value="GGDEF"/>
    <property type="match status" value="1"/>
</dbReference>
<feature type="transmembrane region" description="Helical" evidence="3">
    <location>
        <begin position="160"/>
        <end position="179"/>
    </location>
</feature>
<dbReference type="InterPro" id="IPR000160">
    <property type="entry name" value="GGDEF_dom"/>
</dbReference>
<feature type="transmembrane region" description="Helical" evidence="3">
    <location>
        <begin position="6"/>
        <end position="25"/>
    </location>
</feature>
<dbReference type="FunFam" id="3.30.70.270:FF:000001">
    <property type="entry name" value="Diguanylate cyclase domain protein"/>
    <property type="match status" value="1"/>
</dbReference>
<dbReference type="Gene3D" id="3.30.70.270">
    <property type="match status" value="1"/>
</dbReference>
<feature type="transmembrane region" description="Helical" evidence="3">
    <location>
        <begin position="128"/>
        <end position="148"/>
    </location>
</feature>
<feature type="transmembrane region" description="Helical" evidence="3">
    <location>
        <begin position="99"/>
        <end position="116"/>
    </location>
</feature>
<evidence type="ECO:0000256" key="2">
    <source>
        <dbReference type="ARBA" id="ARBA00034247"/>
    </source>
</evidence>
<dbReference type="EMBL" id="BLTE01000012">
    <property type="protein sequence ID" value="GFK94822.1"/>
    <property type="molecule type" value="Genomic_DNA"/>
</dbReference>
<accession>A0A6V8LQP1</accession>
<reference evidence="5 6" key="1">
    <citation type="submission" date="2020-04" db="EMBL/GenBank/DDBJ databases">
        <authorList>
            <consortium name="Desulfovibrio sp. FSS-1 genome sequencing consortium"/>
            <person name="Shimoshige H."/>
            <person name="Kobayashi H."/>
            <person name="Maekawa T."/>
        </authorList>
    </citation>
    <scope>NUCLEOTIDE SEQUENCE [LARGE SCALE GENOMIC DNA]</scope>
    <source>
        <strain evidence="5 6">SIID29052-01</strain>
    </source>
</reference>
<sequence length="396" mass="42928">MLHLDAKTVAVIGIILHVALALVLMQTYLTRKTYPGFLPWIVSQAMWVVGSAAVFLRGAIGEVASVIVGNAAYLAVMVLLSLGHTLFYGYDRRGVRLKVHLALSAVILGVAMWFLFANNSLQARIVNLSLGLALLLLDTAAAPLLHPVGRRYSIQASMSACYFLVVLCLLGRAVATAGAPGISDMLSQDAWLTLVLSVGLVSMVFSVYGFVTLTQSRVEEELLEAQASLRRQAETDPLTGLNNRRAFDDIARHDERLTRRYGQRLSLVLFDLDDFKAVNDTHGHQAGDAVLAAVARICRESVRDVDTLCRWGGEEFALLMPQTGLAEAREAACRLQQALGELRLPELPGLRVTASFGVAELDGEPFAGLLARADRALYTAKGQGKNRVDACDPQEA</sequence>
<dbReference type="SMART" id="SM00267">
    <property type="entry name" value="GGDEF"/>
    <property type="match status" value="1"/>
</dbReference>
<feature type="transmembrane region" description="Helical" evidence="3">
    <location>
        <begin position="66"/>
        <end position="87"/>
    </location>
</feature>
<dbReference type="Pfam" id="PF00990">
    <property type="entry name" value="GGDEF"/>
    <property type="match status" value="1"/>
</dbReference>
<evidence type="ECO:0000256" key="3">
    <source>
        <dbReference type="SAM" id="Phobius"/>
    </source>
</evidence>
<dbReference type="GO" id="GO:0005886">
    <property type="term" value="C:plasma membrane"/>
    <property type="evidence" value="ECO:0007669"/>
    <property type="project" value="TreeGrafter"/>
</dbReference>
<dbReference type="PANTHER" id="PTHR45138:SF9">
    <property type="entry name" value="DIGUANYLATE CYCLASE DGCM-RELATED"/>
    <property type="match status" value="1"/>
</dbReference>
<comment type="catalytic activity">
    <reaction evidence="2">
        <text>2 GTP = 3',3'-c-di-GMP + 2 diphosphate</text>
        <dbReference type="Rhea" id="RHEA:24898"/>
        <dbReference type="ChEBI" id="CHEBI:33019"/>
        <dbReference type="ChEBI" id="CHEBI:37565"/>
        <dbReference type="ChEBI" id="CHEBI:58805"/>
        <dbReference type="EC" id="2.7.7.65"/>
    </reaction>
</comment>
<gene>
    <name evidence="5" type="primary">adrA_3</name>
    <name evidence="5" type="ORF">NNJEOMEG_02670</name>
</gene>
<dbReference type="PROSITE" id="PS50887">
    <property type="entry name" value="GGDEF"/>
    <property type="match status" value="1"/>
</dbReference>
<protein>
    <recommendedName>
        <fullName evidence="1">diguanylate cyclase</fullName>
        <ecNumber evidence="1">2.7.7.65</ecNumber>
    </recommendedName>
</protein>
<dbReference type="InterPro" id="IPR050469">
    <property type="entry name" value="Diguanylate_Cyclase"/>
</dbReference>